<keyword evidence="2" id="KW-0732">Signal</keyword>
<accession>A0A1Y2B7W6</accession>
<name>A0A1Y2B7W6_9FUNG</name>
<dbReference type="Proteomes" id="UP000193642">
    <property type="component" value="Unassembled WGS sequence"/>
</dbReference>
<sequence length="130" mass="13385">MTLMLIIGILLASTVYSQTTTILSSVPLDACTTDILSVDTMFAACGVVSSSPTIPEATVSKCICGSTDNAAVVPKLVAHCPGNQVILQGTPSLINSTALQTLCVQYKSDAFGAHGAFSFVVGIVVLVFMV</sequence>
<proteinExistence type="predicted"/>
<dbReference type="EMBL" id="MCGO01000080">
    <property type="protein sequence ID" value="ORY30931.1"/>
    <property type="molecule type" value="Genomic_DNA"/>
</dbReference>
<keyword evidence="1" id="KW-1133">Transmembrane helix</keyword>
<dbReference type="AlphaFoldDB" id="A0A1Y2B7W6"/>
<evidence type="ECO:0000313" key="4">
    <source>
        <dbReference type="Proteomes" id="UP000193642"/>
    </source>
</evidence>
<gene>
    <name evidence="3" type="ORF">BCR33DRAFT_744764</name>
</gene>
<keyword evidence="4" id="KW-1185">Reference proteome</keyword>
<protein>
    <submittedName>
        <fullName evidence="3">Uncharacterized protein</fullName>
    </submittedName>
</protein>
<evidence type="ECO:0000256" key="2">
    <source>
        <dbReference type="SAM" id="SignalP"/>
    </source>
</evidence>
<keyword evidence="1" id="KW-0472">Membrane</keyword>
<feature type="signal peptide" evidence="2">
    <location>
        <begin position="1"/>
        <end position="17"/>
    </location>
</feature>
<feature type="transmembrane region" description="Helical" evidence="1">
    <location>
        <begin position="111"/>
        <end position="129"/>
    </location>
</feature>
<comment type="caution">
    <text evidence="3">The sequence shown here is derived from an EMBL/GenBank/DDBJ whole genome shotgun (WGS) entry which is preliminary data.</text>
</comment>
<keyword evidence="1" id="KW-0812">Transmembrane</keyword>
<reference evidence="3 4" key="1">
    <citation type="submission" date="2016-07" db="EMBL/GenBank/DDBJ databases">
        <title>Pervasive Adenine N6-methylation of Active Genes in Fungi.</title>
        <authorList>
            <consortium name="DOE Joint Genome Institute"/>
            <person name="Mondo S.J."/>
            <person name="Dannebaum R.O."/>
            <person name="Kuo R.C."/>
            <person name="Labutti K."/>
            <person name="Haridas S."/>
            <person name="Kuo A."/>
            <person name="Salamov A."/>
            <person name="Ahrendt S.R."/>
            <person name="Lipzen A."/>
            <person name="Sullivan W."/>
            <person name="Andreopoulos W.B."/>
            <person name="Clum A."/>
            <person name="Lindquist E."/>
            <person name="Daum C."/>
            <person name="Ramamoorthy G.K."/>
            <person name="Gryganskyi A."/>
            <person name="Culley D."/>
            <person name="Magnuson J.K."/>
            <person name="James T.Y."/>
            <person name="O'Malley M.A."/>
            <person name="Stajich J.E."/>
            <person name="Spatafora J.W."/>
            <person name="Visel A."/>
            <person name="Grigoriev I.V."/>
        </authorList>
    </citation>
    <scope>NUCLEOTIDE SEQUENCE [LARGE SCALE GENOMIC DNA]</scope>
    <source>
        <strain evidence="3 4">JEL800</strain>
    </source>
</reference>
<feature type="chain" id="PRO_5012666167" evidence="2">
    <location>
        <begin position="18"/>
        <end position="130"/>
    </location>
</feature>
<evidence type="ECO:0000256" key="1">
    <source>
        <dbReference type="SAM" id="Phobius"/>
    </source>
</evidence>
<organism evidence="3 4">
    <name type="scientific">Rhizoclosmatium globosum</name>
    <dbReference type="NCBI Taxonomy" id="329046"/>
    <lineage>
        <taxon>Eukaryota</taxon>
        <taxon>Fungi</taxon>
        <taxon>Fungi incertae sedis</taxon>
        <taxon>Chytridiomycota</taxon>
        <taxon>Chytridiomycota incertae sedis</taxon>
        <taxon>Chytridiomycetes</taxon>
        <taxon>Chytridiales</taxon>
        <taxon>Chytriomycetaceae</taxon>
        <taxon>Rhizoclosmatium</taxon>
    </lineage>
</organism>
<evidence type="ECO:0000313" key="3">
    <source>
        <dbReference type="EMBL" id="ORY30931.1"/>
    </source>
</evidence>